<dbReference type="EMBL" id="CADCSU010000212">
    <property type="protein sequence ID" value="CAA9203661.1"/>
    <property type="molecule type" value="Genomic_DNA"/>
</dbReference>
<dbReference type="Gene3D" id="3.40.50.2000">
    <property type="entry name" value="Glycogen Phosphorylase B"/>
    <property type="match status" value="1"/>
</dbReference>
<accession>A0A6J4H054</accession>
<protein>
    <recommendedName>
        <fullName evidence="3">Glycosyl transferase family 1 domain-containing protein</fullName>
    </recommendedName>
</protein>
<reference evidence="1 2" key="1">
    <citation type="submission" date="2020-02" db="EMBL/GenBank/DDBJ databases">
        <authorList>
            <person name="Criscuolo A."/>
        </authorList>
    </citation>
    <scope>NUCLEOTIDE SEQUENCE [LARGE SCALE GENOMIC DNA]</scope>
    <source>
        <strain evidence="1">CIP105534</strain>
    </source>
</reference>
<evidence type="ECO:0000313" key="1">
    <source>
        <dbReference type="EMBL" id="CAA9203661.1"/>
    </source>
</evidence>
<dbReference type="SUPFAM" id="SSF53756">
    <property type="entry name" value="UDP-Glycosyltransferase/glycogen phosphorylase"/>
    <property type="match status" value="1"/>
</dbReference>
<organism evidence="1 2">
    <name type="scientific">Flavobacterium bizetiae</name>
    <dbReference type="NCBI Taxonomy" id="2704140"/>
    <lineage>
        <taxon>Bacteria</taxon>
        <taxon>Pseudomonadati</taxon>
        <taxon>Bacteroidota</taxon>
        <taxon>Flavobacteriia</taxon>
        <taxon>Flavobacteriales</taxon>
        <taxon>Flavobacteriaceae</taxon>
        <taxon>Flavobacterium</taxon>
    </lineage>
</organism>
<proteinExistence type="predicted"/>
<sequence>MVYHSYLLNKVVNFCRFFANFKLIYEVEEIYQAAWQNSNKKIKHEIEALQNADAFIFVNDVMNQKCNHHNKPFIVCYGNYNNKKIAKSINYNIINIVYAGFIGGKDSDVMLAIDSAEFLPDNYFLNVLGYGTEENIKGMKNKIKEINVKCGKEIVEYFGCLSGDEYDNFLKKCQIGLSTRVLIDEYSDFTFPSKVLVYLSNNIIPVSSKINCILNSKVSESIVFYDENSPASVAEAIVSIDVNKYYSQDKDVITDLDSKFILDFNKLLN</sequence>
<gene>
    <name evidence="1" type="ORF">FLA105534_04841</name>
</gene>
<dbReference type="AlphaFoldDB" id="A0A6J4H054"/>
<keyword evidence="2" id="KW-1185">Reference proteome</keyword>
<evidence type="ECO:0008006" key="3">
    <source>
        <dbReference type="Google" id="ProtNLM"/>
    </source>
</evidence>
<evidence type="ECO:0000313" key="2">
    <source>
        <dbReference type="Proteomes" id="UP000479938"/>
    </source>
</evidence>
<dbReference type="Proteomes" id="UP000479938">
    <property type="component" value="Unassembled WGS sequence"/>
</dbReference>
<name>A0A6J4H054_9FLAO</name>